<proteinExistence type="predicted"/>
<sequence length="184" mass="20447">MGSFFFSEYLSVFGWVMVIFSVLGIIILTIPKLKTQQKINLLPTMIGLFSGLCFAISTICVAKAVSGIDGGDLFLNVGICLFLVLTFQSLILLVFLLLKNKKDIKVLYKKRYKSIFLGFFGGLASICWFSAFCLINPALVKTIGSVEMIFTVIMGYVFFNDRLGFYEYLGMVVIIVSSLGVLYA</sequence>
<dbReference type="InterPro" id="IPR000620">
    <property type="entry name" value="EamA_dom"/>
</dbReference>
<dbReference type="Pfam" id="PF00892">
    <property type="entry name" value="EamA"/>
    <property type="match status" value="1"/>
</dbReference>
<dbReference type="GO" id="GO:0016020">
    <property type="term" value="C:membrane"/>
    <property type="evidence" value="ECO:0007669"/>
    <property type="project" value="InterPro"/>
</dbReference>
<feature type="transmembrane region" description="Helical" evidence="1">
    <location>
        <begin position="12"/>
        <end position="30"/>
    </location>
</feature>
<dbReference type="InterPro" id="IPR037185">
    <property type="entry name" value="EmrE-like"/>
</dbReference>
<evidence type="ECO:0000259" key="2">
    <source>
        <dbReference type="Pfam" id="PF00892"/>
    </source>
</evidence>
<feature type="transmembrane region" description="Helical" evidence="1">
    <location>
        <begin position="138"/>
        <end position="158"/>
    </location>
</feature>
<feature type="domain" description="EamA" evidence="2">
    <location>
        <begin position="46"/>
        <end position="182"/>
    </location>
</feature>
<feature type="transmembrane region" description="Helical" evidence="1">
    <location>
        <begin position="74"/>
        <end position="98"/>
    </location>
</feature>
<gene>
    <name evidence="3" type="ORF">HELGO_WM10686</name>
</gene>
<keyword evidence="1" id="KW-1133">Transmembrane helix</keyword>
<keyword evidence="1" id="KW-0472">Membrane</keyword>
<reference evidence="3" key="1">
    <citation type="submission" date="2020-01" db="EMBL/GenBank/DDBJ databases">
        <authorList>
            <person name="Meier V. D."/>
            <person name="Meier V D."/>
        </authorList>
    </citation>
    <scope>NUCLEOTIDE SEQUENCE</scope>
    <source>
        <strain evidence="3">HLG_WM_MAG_12</strain>
    </source>
</reference>
<feature type="transmembrane region" description="Helical" evidence="1">
    <location>
        <begin position="165"/>
        <end position="183"/>
    </location>
</feature>
<organism evidence="3">
    <name type="scientific">uncultured Campylobacterales bacterium</name>
    <dbReference type="NCBI Taxonomy" id="352960"/>
    <lineage>
        <taxon>Bacteria</taxon>
        <taxon>Pseudomonadati</taxon>
        <taxon>Campylobacterota</taxon>
        <taxon>Epsilonproteobacteria</taxon>
        <taxon>Campylobacterales</taxon>
        <taxon>environmental samples</taxon>
    </lineage>
</organism>
<feature type="transmembrane region" description="Helical" evidence="1">
    <location>
        <begin position="114"/>
        <end position="132"/>
    </location>
</feature>
<feature type="transmembrane region" description="Helical" evidence="1">
    <location>
        <begin position="42"/>
        <end position="68"/>
    </location>
</feature>
<evidence type="ECO:0000313" key="3">
    <source>
        <dbReference type="EMBL" id="CAA6800452.1"/>
    </source>
</evidence>
<dbReference type="AlphaFoldDB" id="A0A6S6SCJ6"/>
<protein>
    <recommendedName>
        <fullName evidence="2">EamA domain-containing protein</fullName>
    </recommendedName>
</protein>
<name>A0A6S6SCJ6_9BACT</name>
<dbReference type="EMBL" id="CACVAW010000002">
    <property type="protein sequence ID" value="CAA6800452.1"/>
    <property type="molecule type" value="Genomic_DNA"/>
</dbReference>
<accession>A0A6S6SCJ6</accession>
<evidence type="ECO:0000256" key="1">
    <source>
        <dbReference type="SAM" id="Phobius"/>
    </source>
</evidence>
<dbReference type="SUPFAM" id="SSF103481">
    <property type="entry name" value="Multidrug resistance efflux transporter EmrE"/>
    <property type="match status" value="1"/>
</dbReference>
<keyword evidence="1" id="KW-0812">Transmembrane</keyword>
<dbReference type="Gene3D" id="1.10.3730.20">
    <property type="match status" value="1"/>
</dbReference>